<evidence type="ECO:0008006" key="4">
    <source>
        <dbReference type="Google" id="ProtNLM"/>
    </source>
</evidence>
<organism evidence="2 3">
    <name type="scientific">Lunasporangiospora selenospora</name>
    <dbReference type="NCBI Taxonomy" id="979761"/>
    <lineage>
        <taxon>Eukaryota</taxon>
        <taxon>Fungi</taxon>
        <taxon>Fungi incertae sedis</taxon>
        <taxon>Mucoromycota</taxon>
        <taxon>Mortierellomycotina</taxon>
        <taxon>Mortierellomycetes</taxon>
        <taxon>Mortierellales</taxon>
        <taxon>Mortierellaceae</taxon>
        <taxon>Lunasporangiospora</taxon>
    </lineage>
</organism>
<feature type="compositionally biased region" description="Polar residues" evidence="1">
    <location>
        <begin position="206"/>
        <end position="224"/>
    </location>
</feature>
<feature type="compositionally biased region" description="Low complexity" evidence="1">
    <location>
        <begin position="181"/>
        <end position="205"/>
    </location>
</feature>
<feature type="region of interest" description="Disordered" evidence="1">
    <location>
        <begin position="109"/>
        <end position="230"/>
    </location>
</feature>
<evidence type="ECO:0000313" key="2">
    <source>
        <dbReference type="EMBL" id="KAF9581893.1"/>
    </source>
</evidence>
<evidence type="ECO:0000313" key="3">
    <source>
        <dbReference type="Proteomes" id="UP000780801"/>
    </source>
</evidence>
<sequence>ANDLPGFVSFTIFKNIIKGHYLPDWEKITLEHVSGMHDHLSDALKSFITHISDGAARDVFTLIFDRFSRNKAKLFKEVISDIFKDEANPFTLSRHYLEIIDVERSKIKGSPKLSREPSISETNRVGMQSAQTSSKPPQPLQNGSNNPSHAQQNGSYNSQPPQQNGAFGSLQALQNGSFSPQQQNGLLGSHQQNGLLGSQQQNGSNHPIQSQETEVSPSRQLSETTWDDAHTTSEMGPCLVAYIRASCDRIIDKVLMETIERHMIANIVDYFQMITMITTGELDCMIESPTCKSQRKDLETKIADFEEILLSI</sequence>
<dbReference type="OrthoDB" id="158533at2759"/>
<keyword evidence="3" id="KW-1185">Reference proteome</keyword>
<name>A0A9P6FUK8_9FUNG</name>
<reference evidence="2" key="1">
    <citation type="journal article" date="2020" name="Fungal Divers.">
        <title>Resolving the Mortierellaceae phylogeny through synthesis of multi-gene phylogenetics and phylogenomics.</title>
        <authorList>
            <person name="Vandepol N."/>
            <person name="Liber J."/>
            <person name="Desiro A."/>
            <person name="Na H."/>
            <person name="Kennedy M."/>
            <person name="Barry K."/>
            <person name="Grigoriev I.V."/>
            <person name="Miller A.N."/>
            <person name="O'Donnell K."/>
            <person name="Stajich J.E."/>
            <person name="Bonito G."/>
        </authorList>
    </citation>
    <scope>NUCLEOTIDE SEQUENCE</scope>
    <source>
        <strain evidence="2">KOD1015</strain>
    </source>
</reference>
<accession>A0A9P6FUK8</accession>
<dbReference type="AlphaFoldDB" id="A0A9P6FUK8"/>
<gene>
    <name evidence="2" type="ORF">BGW38_000924</name>
</gene>
<dbReference type="Gene3D" id="1.20.120.1240">
    <property type="entry name" value="Dynamin, middle domain"/>
    <property type="match status" value="1"/>
</dbReference>
<feature type="non-terminal residue" evidence="2">
    <location>
        <position position="1"/>
    </location>
</feature>
<protein>
    <recommendedName>
        <fullName evidence="4">GED domain-containing protein</fullName>
    </recommendedName>
</protein>
<evidence type="ECO:0000256" key="1">
    <source>
        <dbReference type="SAM" id="MobiDB-lite"/>
    </source>
</evidence>
<proteinExistence type="predicted"/>
<dbReference type="EMBL" id="JAABOA010001276">
    <property type="protein sequence ID" value="KAF9581893.1"/>
    <property type="molecule type" value="Genomic_DNA"/>
</dbReference>
<comment type="caution">
    <text evidence="2">The sequence shown here is derived from an EMBL/GenBank/DDBJ whole genome shotgun (WGS) entry which is preliminary data.</text>
</comment>
<feature type="compositionally biased region" description="Polar residues" evidence="1">
    <location>
        <begin position="117"/>
        <end position="180"/>
    </location>
</feature>
<dbReference type="Proteomes" id="UP000780801">
    <property type="component" value="Unassembled WGS sequence"/>
</dbReference>